<dbReference type="AlphaFoldDB" id="A0AAN7BEZ5"/>
<reference evidence="1" key="2">
    <citation type="submission" date="2023-05" db="EMBL/GenBank/DDBJ databases">
        <authorList>
            <consortium name="Lawrence Berkeley National Laboratory"/>
            <person name="Steindorff A."/>
            <person name="Hensen N."/>
            <person name="Bonometti L."/>
            <person name="Westerberg I."/>
            <person name="Brannstrom I.O."/>
            <person name="Guillou S."/>
            <person name="Cros-Aarteil S."/>
            <person name="Calhoun S."/>
            <person name="Haridas S."/>
            <person name="Kuo A."/>
            <person name="Mondo S."/>
            <person name="Pangilinan J."/>
            <person name="Riley R."/>
            <person name="Labutti K."/>
            <person name="Andreopoulos B."/>
            <person name="Lipzen A."/>
            <person name="Chen C."/>
            <person name="Yanf M."/>
            <person name="Daum C."/>
            <person name="Ng V."/>
            <person name="Clum A."/>
            <person name="Ohm R."/>
            <person name="Martin F."/>
            <person name="Silar P."/>
            <person name="Natvig D."/>
            <person name="Lalanne C."/>
            <person name="Gautier V."/>
            <person name="Ament-Velasquez S.L."/>
            <person name="Kruys A."/>
            <person name="Hutchinson M.I."/>
            <person name="Powell A.J."/>
            <person name="Barry K."/>
            <person name="Miller A.N."/>
            <person name="Grigoriev I.V."/>
            <person name="Debuchy R."/>
            <person name="Gladieux P."/>
            <person name="Thoren M.H."/>
            <person name="Johannesson H."/>
        </authorList>
    </citation>
    <scope>NUCLEOTIDE SEQUENCE</scope>
    <source>
        <strain evidence="1">CBS 990.96</strain>
    </source>
</reference>
<evidence type="ECO:0000313" key="2">
    <source>
        <dbReference type="Proteomes" id="UP001301958"/>
    </source>
</evidence>
<dbReference type="EMBL" id="MU865614">
    <property type="protein sequence ID" value="KAK4220927.1"/>
    <property type="molecule type" value="Genomic_DNA"/>
</dbReference>
<keyword evidence="2" id="KW-1185">Reference proteome</keyword>
<comment type="caution">
    <text evidence="1">The sequence shown here is derived from an EMBL/GenBank/DDBJ whole genome shotgun (WGS) entry which is preliminary data.</text>
</comment>
<dbReference type="PANTHER" id="PTHR10039">
    <property type="entry name" value="AMELOGENIN"/>
    <property type="match status" value="1"/>
</dbReference>
<reference evidence="1" key="1">
    <citation type="journal article" date="2023" name="Mol. Phylogenet. Evol.">
        <title>Genome-scale phylogeny and comparative genomics of the fungal order Sordariales.</title>
        <authorList>
            <person name="Hensen N."/>
            <person name="Bonometti L."/>
            <person name="Westerberg I."/>
            <person name="Brannstrom I.O."/>
            <person name="Guillou S."/>
            <person name="Cros-Aarteil S."/>
            <person name="Calhoun S."/>
            <person name="Haridas S."/>
            <person name="Kuo A."/>
            <person name="Mondo S."/>
            <person name="Pangilinan J."/>
            <person name="Riley R."/>
            <person name="LaButti K."/>
            <person name="Andreopoulos B."/>
            <person name="Lipzen A."/>
            <person name="Chen C."/>
            <person name="Yan M."/>
            <person name="Daum C."/>
            <person name="Ng V."/>
            <person name="Clum A."/>
            <person name="Steindorff A."/>
            <person name="Ohm R.A."/>
            <person name="Martin F."/>
            <person name="Silar P."/>
            <person name="Natvig D.O."/>
            <person name="Lalanne C."/>
            <person name="Gautier V."/>
            <person name="Ament-Velasquez S.L."/>
            <person name="Kruys A."/>
            <person name="Hutchinson M.I."/>
            <person name="Powell A.J."/>
            <person name="Barry K."/>
            <person name="Miller A.N."/>
            <person name="Grigoriev I.V."/>
            <person name="Debuchy R."/>
            <person name="Gladieux P."/>
            <person name="Hiltunen Thoren M."/>
            <person name="Johannesson H."/>
        </authorList>
    </citation>
    <scope>NUCLEOTIDE SEQUENCE</scope>
    <source>
        <strain evidence="1">CBS 990.96</strain>
    </source>
</reference>
<name>A0AAN7BEZ5_9PEZI</name>
<dbReference type="Proteomes" id="UP001301958">
    <property type="component" value="Unassembled WGS sequence"/>
</dbReference>
<sequence length="222" mass="25892">MSDLHTDKIKRWLCPLDAYALDESTTRVTLLEWMNDLVSRPELRGIQLICISRPEHEFMRDMPSLINEGNCLAPDKESVNADIRSYVAAQLSKRRDFLNKNLSQDLLEKIRTKSAIKKALESFPKNLEETYRRMIQRIPADLEKDAIRLLQFLVHSKRPPKLVEAKEVIATQIEYEPRGFDVERRLICEMDVLNYCSSLATVVYKTNKEVHLAHFSVKEYLL</sequence>
<protein>
    <submittedName>
        <fullName evidence="1">Uncharacterized protein</fullName>
    </submittedName>
</protein>
<gene>
    <name evidence="1" type="ORF">QBC38DRAFT_540368</name>
</gene>
<proteinExistence type="predicted"/>
<evidence type="ECO:0000313" key="1">
    <source>
        <dbReference type="EMBL" id="KAK4220927.1"/>
    </source>
</evidence>
<accession>A0AAN7BEZ5</accession>
<organism evidence="1 2">
    <name type="scientific">Podospora fimiseda</name>
    <dbReference type="NCBI Taxonomy" id="252190"/>
    <lineage>
        <taxon>Eukaryota</taxon>
        <taxon>Fungi</taxon>
        <taxon>Dikarya</taxon>
        <taxon>Ascomycota</taxon>
        <taxon>Pezizomycotina</taxon>
        <taxon>Sordariomycetes</taxon>
        <taxon>Sordariomycetidae</taxon>
        <taxon>Sordariales</taxon>
        <taxon>Podosporaceae</taxon>
        <taxon>Podospora</taxon>
    </lineage>
</organism>